<keyword evidence="1" id="KW-0812">Transmembrane</keyword>
<protein>
    <submittedName>
        <fullName evidence="2">Uncharacterized protein</fullName>
    </submittedName>
</protein>
<name>A0A409X607_9AGAR</name>
<keyword evidence="1" id="KW-1133">Transmembrane helix</keyword>
<evidence type="ECO:0000313" key="2">
    <source>
        <dbReference type="EMBL" id="PPQ86167.1"/>
    </source>
</evidence>
<feature type="non-terminal residue" evidence="2">
    <location>
        <position position="1"/>
    </location>
</feature>
<keyword evidence="3" id="KW-1185">Reference proteome</keyword>
<dbReference type="EMBL" id="NHTK01004541">
    <property type="protein sequence ID" value="PPQ86167.1"/>
    <property type="molecule type" value="Genomic_DNA"/>
</dbReference>
<reference evidence="2 3" key="1">
    <citation type="journal article" date="2018" name="Evol. Lett.">
        <title>Horizontal gene cluster transfer increased hallucinogenic mushroom diversity.</title>
        <authorList>
            <person name="Reynolds H.T."/>
            <person name="Vijayakumar V."/>
            <person name="Gluck-Thaler E."/>
            <person name="Korotkin H.B."/>
            <person name="Matheny P.B."/>
            <person name="Slot J.C."/>
        </authorList>
    </citation>
    <scope>NUCLEOTIDE SEQUENCE [LARGE SCALE GENOMIC DNA]</scope>
    <source>
        <strain evidence="2 3">2629</strain>
    </source>
</reference>
<feature type="transmembrane region" description="Helical" evidence="1">
    <location>
        <begin position="12"/>
        <end position="34"/>
    </location>
</feature>
<keyword evidence="1" id="KW-0472">Membrane</keyword>
<gene>
    <name evidence="2" type="ORF">CVT24_002448</name>
</gene>
<comment type="caution">
    <text evidence="2">The sequence shown here is derived from an EMBL/GenBank/DDBJ whole genome shotgun (WGS) entry which is preliminary data.</text>
</comment>
<evidence type="ECO:0000313" key="3">
    <source>
        <dbReference type="Proteomes" id="UP000284842"/>
    </source>
</evidence>
<dbReference type="CDD" id="cd12087">
    <property type="entry name" value="TM_EGFR-like"/>
    <property type="match status" value="1"/>
</dbReference>
<dbReference type="AlphaFoldDB" id="A0A409X607"/>
<organism evidence="2 3">
    <name type="scientific">Panaeolus cyanescens</name>
    <dbReference type="NCBI Taxonomy" id="181874"/>
    <lineage>
        <taxon>Eukaryota</taxon>
        <taxon>Fungi</taxon>
        <taxon>Dikarya</taxon>
        <taxon>Basidiomycota</taxon>
        <taxon>Agaricomycotina</taxon>
        <taxon>Agaricomycetes</taxon>
        <taxon>Agaricomycetidae</taxon>
        <taxon>Agaricales</taxon>
        <taxon>Agaricineae</taxon>
        <taxon>Galeropsidaceae</taxon>
        <taxon>Panaeolus</taxon>
    </lineage>
</organism>
<dbReference type="InParanoid" id="A0A409X607"/>
<evidence type="ECO:0000256" key="1">
    <source>
        <dbReference type="SAM" id="Phobius"/>
    </source>
</evidence>
<dbReference type="Proteomes" id="UP000284842">
    <property type="component" value="Unassembled WGS sequence"/>
</dbReference>
<sequence>AKQPTSRISAGVIAGSSLSAVAFLLFAGLAFFLFMRKKRAQRAREAEAPDDLKPKVVILPGDGDLSRVPSLDYDMKEKYGA</sequence>
<proteinExistence type="predicted"/>
<accession>A0A409X607</accession>